<name>A0A918TKE4_9BACT</name>
<dbReference type="GO" id="GO:0009380">
    <property type="term" value="C:excinuclease repair complex"/>
    <property type="evidence" value="ECO:0007669"/>
    <property type="project" value="InterPro"/>
</dbReference>
<dbReference type="PANTHER" id="PTHR43152:SF1">
    <property type="entry name" value="UVRA PROTEIN"/>
    <property type="match status" value="1"/>
</dbReference>
<dbReference type="InterPro" id="IPR041552">
    <property type="entry name" value="UvrA_DNA-bd"/>
</dbReference>
<evidence type="ECO:0000256" key="15">
    <source>
        <dbReference type="ARBA" id="ARBA00039316"/>
    </source>
</evidence>
<comment type="subcellular location">
    <subcellularLocation>
        <location evidence="1">Cytoplasm</location>
    </subcellularLocation>
</comment>
<evidence type="ECO:0000256" key="3">
    <source>
        <dbReference type="ARBA" id="ARBA00022723"/>
    </source>
</evidence>
<dbReference type="NCBIfam" id="TIGR00630">
    <property type="entry name" value="uvra"/>
    <property type="match status" value="1"/>
</dbReference>
<dbReference type="EMBL" id="BMXI01000005">
    <property type="protein sequence ID" value="GHC50062.1"/>
    <property type="molecule type" value="Genomic_DNA"/>
</dbReference>
<dbReference type="InterPro" id="IPR017871">
    <property type="entry name" value="ABC_transporter-like_CS"/>
</dbReference>
<keyword evidence="7" id="KW-0228">DNA excision</keyword>
<dbReference type="Pfam" id="PF17755">
    <property type="entry name" value="UvrA_DNA-bind"/>
    <property type="match status" value="1"/>
</dbReference>
<evidence type="ECO:0000256" key="13">
    <source>
        <dbReference type="ARBA" id="ARBA00023204"/>
    </source>
</evidence>
<evidence type="ECO:0000256" key="12">
    <source>
        <dbReference type="ARBA" id="ARBA00023125"/>
    </source>
</evidence>
<dbReference type="FunFam" id="1.20.1580.10:FF:000002">
    <property type="entry name" value="UvrABC system protein A"/>
    <property type="match status" value="1"/>
</dbReference>
<keyword evidence="6" id="KW-0227">DNA damage</keyword>
<dbReference type="GO" id="GO:0008270">
    <property type="term" value="F:zinc ion binding"/>
    <property type="evidence" value="ECO:0007669"/>
    <property type="project" value="UniProtKB-KW"/>
</dbReference>
<evidence type="ECO:0000256" key="1">
    <source>
        <dbReference type="ARBA" id="ARBA00004496"/>
    </source>
</evidence>
<dbReference type="PROSITE" id="PS50893">
    <property type="entry name" value="ABC_TRANSPORTER_2"/>
    <property type="match status" value="1"/>
</dbReference>
<dbReference type="GO" id="GO:0004518">
    <property type="term" value="F:nuclease activity"/>
    <property type="evidence" value="ECO:0007669"/>
    <property type="project" value="UniProtKB-KW"/>
</dbReference>
<comment type="caution">
    <text evidence="18">The sequence shown here is derived from an EMBL/GenBank/DDBJ whole genome shotgun (WGS) entry which is preliminary data.</text>
</comment>
<evidence type="ECO:0000256" key="11">
    <source>
        <dbReference type="ARBA" id="ARBA00022881"/>
    </source>
</evidence>
<dbReference type="GO" id="GO:0016887">
    <property type="term" value="F:ATP hydrolysis activity"/>
    <property type="evidence" value="ECO:0007669"/>
    <property type="project" value="InterPro"/>
</dbReference>
<evidence type="ECO:0000256" key="14">
    <source>
        <dbReference type="ARBA" id="ARBA00038000"/>
    </source>
</evidence>
<keyword evidence="11" id="KW-0267">Excision nuclease</keyword>
<dbReference type="Gene3D" id="1.20.1580.10">
    <property type="entry name" value="ABC transporter ATPase like domain"/>
    <property type="match status" value="3"/>
</dbReference>
<evidence type="ECO:0000256" key="2">
    <source>
        <dbReference type="ARBA" id="ARBA00022490"/>
    </source>
</evidence>
<dbReference type="Gene3D" id="3.40.50.300">
    <property type="entry name" value="P-loop containing nucleotide triphosphate hydrolases"/>
    <property type="match status" value="3"/>
</dbReference>
<keyword evidence="3" id="KW-0479">Metal-binding</keyword>
<evidence type="ECO:0000256" key="4">
    <source>
        <dbReference type="ARBA" id="ARBA00022737"/>
    </source>
</evidence>
<reference evidence="18" key="2">
    <citation type="submission" date="2020-09" db="EMBL/GenBank/DDBJ databases">
        <authorList>
            <person name="Sun Q."/>
            <person name="Kim S."/>
        </authorList>
    </citation>
    <scope>NUCLEOTIDE SEQUENCE</scope>
    <source>
        <strain evidence="18">KCTC 12988</strain>
    </source>
</reference>
<keyword evidence="5" id="KW-0547">Nucleotide-binding</keyword>
<comment type="similarity">
    <text evidence="14">Belongs to the ABC transporter superfamily. UvrA family.</text>
</comment>
<evidence type="ECO:0000256" key="16">
    <source>
        <dbReference type="ARBA" id="ARBA00042156"/>
    </source>
</evidence>
<dbReference type="GO" id="GO:0005524">
    <property type="term" value="F:ATP binding"/>
    <property type="evidence" value="ECO:0007669"/>
    <property type="project" value="UniProtKB-KW"/>
</dbReference>
<keyword evidence="10" id="KW-0067">ATP-binding</keyword>
<evidence type="ECO:0000256" key="6">
    <source>
        <dbReference type="ARBA" id="ARBA00022763"/>
    </source>
</evidence>
<reference evidence="18" key="1">
    <citation type="journal article" date="2014" name="Int. J. Syst. Evol. Microbiol.">
        <title>Complete genome sequence of Corynebacterium casei LMG S-19264T (=DSM 44701T), isolated from a smear-ripened cheese.</title>
        <authorList>
            <consortium name="US DOE Joint Genome Institute (JGI-PGF)"/>
            <person name="Walter F."/>
            <person name="Albersmeier A."/>
            <person name="Kalinowski J."/>
            <person name="Ruckert C."/>
        </authorList>
    </citation>
    <scope>NUCLEOTIDE SEQUENCE</scope>
    <source>
        <strain evidence="18">KCTC 12988</strain>
    </source>
</reference>
<evidence type="ECO:0000313" key="19">
    <source>
        <dbReference type="Proteomes" id="UP000644507"/>
    </source>
</evidence>
<evidence type="ECO:0000256" key="10">
    <source>
        <dbReference type="ARBA" id="ARBA00022840"/>
    </source>
</evidence>
<dbReference type="GO" id="GO:0003677">
    <property type="term" value="F:DNA binding"/>
    <property type="evidence" value="ECO:0007669"/>
    <property type="project" value="UniProtKB-KW"/>
</dbReference>
<dbReference type="NCBIfam" id="NF001503">
    <property type="entry name" value="PRK00349.1"/>
    <property type="match status" value="1"/>
</dbReference>
<sequence>MITGPSGSGKSSLAFHTLYAEGQRRYVESLSAYARQFLDQFEKPDVDSIEGLSPAIAIEQRGGRGNPRSTIATATEIHDYLRILYAGAGVPHDPVTGARLEKMTAAEVVNRLMKEPEGTKVILLAPLPAAAGVDAGGLAEDLRRQGFVRLRLNGEIYELDDGVDGWPAIIEQLEIVIDRFVVKPGAESRLADSVETALQICGQEARALVMPKGEQEWEERSFSTSWRNPENGFELGALTPRRFSFNSHEGACPLCHGLGRELFCDPELVVPDKEVSLGDGAVRVWTAGSAKRKGWNQLQIEALAKHDGVDLETPFKELPAAFVKRLFHGTGEELVTMRWEKDGDVRNFEKPFEGICRQVERLYRESESEGVKRSTGRFMTWQKCGACHGDRLRPELLAVKLFSKESEGGAGEGLGIADFCRLDIASASAWLERLELAPDRLQALESVAGEVAKRLRFLREVGLDYLTLDRTSGTLSGGESQRIRLATQLGAGLAGVLYVLDEPSIGLHSKDNQRLIGALKRLRDLGNTVVVVEHDEEMIREADWVIDVGPMAGTGGGQILFAGTVPQMLKSKDSVTGTWLREAAGAPVKALPPVDSDEVLRIVGARENNLANIDVAIPLHRIVAVTGPSGSGKSTLVNTILKRVLAREFHHATEVPGAHDKVEGMELLGKVVVVDQSPLGRSPRSNPATYTGVFDEMRKLFANLPISKQRGYKSGRFSFNVKGGRCEKCQGGGALKIDMHFLSDVWVPCESCHGQRYNRETLEVTFKGKSIADILAMQCEDARTFFANVPKIHRVMEALCDVGLGYVKLGQAANTLSGGEAQRVKLASELSKPKAPHTLFLLDEPTTGLHFQDVEVLLNVLRRLRSEGHSLVVIEHHLDVIAASDWVLDLGPGGGKEGGHLVAAGTPFDVSLKEDSVTGQFLASKVQQ</sequence>
<dbReference type="Pfam" id="PF17760">
    <property type="entry name" value="UvrA_inter"/>
    <property type="match status" value="1"/>
</dbReference>
<dbReference type="SUPFAM" id="SSF52540">
    <property type="entry name" value="P-loop containing nucleoside triphosphate hydrolases"/>
    <property type="match status" value="2"/>
</dbReference>
<evidence type="ECO:0000313" key="18">
    <source>
        <dbReference type="EMBL" id="GHC50062.1"/>
    </source>
</evidence>
<evidence type="ECO:0000256" key="7">
    <source>
        <dbReference type="ARBA" id="ARBA00022769"/>
    </source>
</evidence>
<dbReference type="GO" id="GO:0005737">
    <property type="term" value="C:cytoplasm"/>
    <property type="evidence" value="ECO:0007669"/>
    <property type="project" value="UniProtKB-SubCell"/>
</dbReference>
<dbReference type="InterPro" id="IPR003439">
    <property type="entry name" value="ABC_transporter-like_ATP-bd"/>
</dbReference>
<dbReference type="AlphaFoldDB" id="A0A918TKE4"/>
<dbReference type="Proteomes" id="UP000644507">
    <property type="component" value="Unassembled WGS sequence"/>
</dbReference>
<feature type="domain" description="ABC transporter" evidence="17">
    <location>
        <begin position="594"/>
        <end position="917"/>
    </location>
</feature>
<dbReference type="InterPro" id="IPR003593">
    <property type="entry name" value="AAA+_ATPase"/>
</dbReference>
<evidence type="ECO:0000259" key="17">
    <source>
        <dbReference type="PROSITE" id="PS50893"/>
    </source>
</evidence>
<dbReference type="GO" id="GO:0006289">
    <property type="term" value="P:nucleotide-excision repair"/>
    <property type="evidence" value="ECO:0007669"/>
    <property type="project" value="InterPro"/>
</dbReference>
<keyword evidence="12" id="KW-0238">DNA-binding</keyword>
<evidence type="ECO:0000256" key="9">
    <source>
        <dbReference type="ARBA" id="ARBA00022833"/>
    </source>
</evidence>
<dbReference type="InterPro" id="IPR027417">
    <property type="entry name" value="P-loop_NTPase"/>
</dbReference>
<dbReference type="InterPro" id="IPR004602">
    <property type="entry name" value="UvrA"/>
</dbReference>
<organism evidence="18 19">
    <name type="scientific">Roseibacillus persicicus</name>
    <dbReference type="NCBI Taxonomy" id="454148"/>
    <lineage>
        <taxon>Bacteria</taxon>
        <taxon>Pseudomonadati</taxon>
        <taxon>Verrucomicrobiota</taxon>
        <taxon>Verrucomicrobiia</taxon>
        <taxon>Verrucomicrobiales</taxon>
        <taxon>Verrucomicrobiaceae</taxon>
        <taxon>Roseibacillus</taxon>
    </lineage>
</organism>
<dbReference type="CDD" id="cd03271">
    <property type="entry name" value="ABC_UvrA_II"/>
    <property type="match status" value="1"/>
</dbReference>
<dbReference type="SMART" id="SM00382">
    <property type="entry name" value="AAA"/>
    <property type="match status" value="1"/>
</dbReference>
<keyword evidence="9" id="KW-0862">Zinc</keyword>
<dbReference type="InterPro" id="IPR041102">
    <property type="entry name" value="UvrA_inter"/>
</dbReference>
<protein>
    <recommendedName>
        <fullName evidence="15">UvrABC system protein A</fullName>
    </recommendedName>
    <alternativeName>
        <fullName evidence="16">Excinuclease ABC subunit A</fullName>
    </alternativeName>
</protein>
<evidence type="ECO:0000256" key="8">
    <source>
        <dbReference type="ARBA" id="ARBA00022771"/>
    </source>
</evidence>
<keyword evidence="19" id="KW-1185">Reference proteome</keyword>
<proteinExistence type="inferred from homology"/>
<dbReference type="PANTHER" id="PTHR43152">
    <property type="entry name" value="UVRABC SYSTEM PROTEIN A"/>
    <property type="match status" value="1"/>
</dbReference>
<gene>
    <name evidence="18" type="primary">uvrA</name>
    <name evidence="18" type="ORF">GCM10007100_15120</name>
</gene>
<keyword evidence="4" id="KW-0677">Repeat</keyword>
<dbReference type="Gene3D" id="1.10.8.280">
    <property type="entry name" value="ABC transporter ATPase domain-like"/>
    <property type="match status" value="1"/>
</dbReference>
<dbReference type="PROSITE" id="PS00211">
    <property type="entry name" value="ABC_TRANSPORTER_1"/>
    <property type="match status" value="2"/>
</dbReference>
<keyword evidence="2" id="KW-0963">Cytoplasm</keyword>
<evidence type="ECO:0000256" key="5">
    <source>
        <dbReference type="ARBA" id="ARBA00022741"/>
    </source>
</evidence>
<keyword evidence="13" id="KW-0234">DNA repair</keyword>
<accession>A0A918TKE4</accession>
<keyword evidence="8" id="KW-0863">Zinc-finger</keyword>
<dbReference type="Gene3D" id="3.30.190.20">
    <property type="match status" value="1"/>
</dbReference>